<organism evidence="2 3">
    <name type="scientific">Sphingobium yanoikuyae</name>
    <name type="common">Sphingomonas yanoikuyae</name>
    <dbReference type="NCBI Taxonomy" id="13690"/>
    <lineage>
        <taxon>Bacteria</taxon>
        <taxon>Pseudomonadati</taxon>
        <taxon>Pseudomonadota</taxon>
        <taxon>Alphaproteobacteria</taxon>
        <taxon>Sphingomonadales</taxon>
        <taxon>Sphingomonadaceae</taxon>
        <taxon>Sphingobium</taxon>
    </lineage>
</organism>
<evidence type="ECO:0000313" key="2">
    <source>
        <dbReference type="EMBL" id="OAH46663.1"/>
    </source>
</evidence>
<keyword evidence="1" id="KW-0472">Membrane</keyword>
<proteinExistence type="predicted"/>
<protein>
    <submittedName>
        <fullName evidence="2">Uncharacterized protein</fullName>
    </submittedName>
</protein>
<dbReference type="AlphaFoldDB" id="A0A177JZX3"/>
<dbReference type="EMBL" id="LSTR01000019">
    <property type="protein sequence ID" value="OAH46663.1"/>
    <property type="molecule type" value="Genomic_DNA"/>
</dbReference>
<evidence type="ECO:0000256" key="1">
    <source>
        <dbReference type="SAM" id="Phobius"/>
    </source>
</evidence>
<feature type="transmembrane region" description="Helical" evidence="1">
    <location>
        <begin position="12"/>
        <end position="36"/>
    </location>
</feature>
<keyword evidence="1" id="KW-0812">Transmembrane</keyword>
<evidence type="ECO:0000313" key="3">
    <source>
        <dbReference type="Proteomes" id="UP000077262"/>
    </source>
</evidence>
<dbReference type="Proteomes" id="UP000077262">
    <property type="component" value="Unassembled WGS sequence"/>
</dbReference>
<accession>A0A177JZX3</accession>
<comment type="caution">
    <text evidence="2">The sequence shown here is derived from an EMBL/GenBank/DDBJ whole genome shotgun (WGS) entry which is preliminary data.</text>
</comment>
<gene>
    <name evidence="2" type="ORF">AX777_16840</name>
</gene>
<keyword evidence="1" id="KW-1133">Transmembrane helix</keyword>
<sequence length="59" mass="6258">MILLGRLPLLLLRAGLMILHHLIVHLLPAMIHALLVGTGRRSLCGRGRRLGESGAGGEG</sequence>
<reference evidence="2 3" key="1">
    <citation type="submission" date="2016-02" db="EMBL/GenBank/DDBJ databases">
        <authorList>
            <person name="Wen L."/>
            <person name="He K."/>
            <person name="Yang H."/>
        </authorList>
    </citation>
    <scope>NUCLEOTIDE SEQUENCE [LARGE SCALE GENOMIC DNA]</scope>
    <source>
        <strain evidence="2 3">CD09_2</strain>
    </source>
</reference>
<name>A0A177JZX3_SPHYA</name>